<dbReference type="PANTHER" id="PTHR10741">
    <property type="entry name" value="TRANSLIN AND TRANSLIN ASSOCIATED PROTEIN X"/>
    <property type="match status" value="1"/>
</dbReference>
<dbReference type="Gene3D" id="1.20.58.200">
    <property type="entry name" value="Translin, domain 2"/>
    <property type="match status" value="1"/>
</dbReference>
<reference evidence="9" key="1">
    <citation type="submission" date="2010-05" db="EMBL/GenBank/DDBJ databases">
        <title>The genome sequence of Magnaporthe poae strain ATCC 64411.</title>
        <authorList>
            <person name="Ma L.-J."/>
            <person name="Dead R."/>
            <person name="Young S."/>
            <person name="Zeng Q."/>
            <person name="Koehrsen M."/>
            <person name="Alvarado L."/>
            <person name="Berlin A."/>
            <person name="Chapman S.B."/>
            <person name="Chen Z."/>
            <person name="Freedman E."/>
            <person name="Gellesch M."/>
            <person name="Goldberg J."/>
            <person name="Griggs A."/>
            <person name="Gujja S."/>
            <person name="Heilman E.R."/>
            <person name="Heiman D."/>
            <person name="Hepburn T."/>
            <person name="Howarth C."/>
            <person name="Jen D."/>
            <person name="Larson L."/>
            <person name="Mehta T."/>
            <person name="Neiman D."/>
            <person name="Pearson M."/>
            <person name="Roberts A."/>
            <person name="Saif S."/>
            <person name="Shea T."/>
            <person name="Shenoy N."/>
            <person name="Sisk P."/>
            <person name="Stolte C."/>
            <person name="Sykes S."/>
            <person name="Walk T."/>
            <person name="White J."/>
            <person name="Yandava C."/>
            <person name="Haas B."/>
            <person name="Nusbaum C."/>
            <person name="Birren B."/>
        </authorList>
    </citation>
    <scope>NUCLEOTIDE SEQUENCE [LARGE SCALE GENOMIC DNA]</scope>
    <source>
        <strain evidence="9">ATCC 64411 / 73-15</strain>
    </source>
</reference>
<evidence type="ECO:0000313" key="9">
    <source>
        <dbReference type="Proteomes" id="UP000011715"/>
    </source>
</evidence>
<evidence type="ECO:0000256" key="1">
    <source>
        <dbReference type="ARBA" id="ARBA00004123"/>
    </source>
</evidence>
<dbReference type="GO" id="GO:0005634">
    <property type="term" value="C:nucleus"/>
    <property type="evidence" value="ECO:0007669"/>
    <property type="project" value="UniProtKB-SubCell"/>
</dbReference>
<dbReference type="OMA" id="DTCMETC"/>
<dbReference type="InterPro" id="IPR016069">
    <property type="entry name" value="Translin_C"/>
</dbReference>
<dbReference type="Proteomes" id="UP000011715">
    <property type="component" value="Unassembled WGS sequence"/>
</dbReference>
<dbReference type="EnsemblFungi" id="MAPG_00147T0">
    <property type="protein sequence ID" value="MAPG_00147T0"/>
    <property type="gene ID" value="MAPG_00147"/>
</dbReference>
<dbReference type="InterPro" id="IPR036081">
    <property type="entry name" value="Translin_sf"/>
</dbReference>
<reference evidence="8" key="5">
    <citation type="submission" date="2015-06" db="UniProtKB">
        <authorList>
            <consortium name="EnsemblFungi"/>
        </authorList>
    </citation>
    <scope>IDENTIFICATION</scope>
    <source>
        <strain evidence="8">ATCC 64411</strain>
    </source>
</reference>
<keyword evidence="5" id="KW-0539">Nucleus</keyword>
<keyword evidence="4" id="KW-0963">Cytoplasm</keyword>
<evidence type="ECO:0000313" key="8">
    <source>
        <dbReference type="EnsemblFungi" id="MAPG_00147T0"/>
    </source>
</evidence>
<evidence type="ECO:0000256" key="5">
    <source>
        <dbReference type="ARBA" id="ARBA00023242"/>
    </source>
</evidence>
<dbReference type="SUPFAM" id="SSF74784">
    <property type="entry name" value="Translin"/>
    <property type="match status" value="1"/>
</dbReference>
<protein>
    <recommendedName>
        <fullName evidence="10">Translin-associated protein X</fullName>
    </recommendedName>
</protein>
<reference evidence="8" key="4">
    <citation type="journal article" date="2015" name="G3 (Bethesda)">
        <title>Genome sequences of three phytopathogenic species of the Magnaporthaceae family of fungi.</title>
        <authorList>
            <person name="Okagaki L.H."/>
            <person name="Nunes C.C."/>
            <person name="Sailsbery J."/>
            <person name="Clay B."/>
            <person name="Brown D."/>
            <person name="John T."/>
            <person name="Oh Y."/>
            <person name="Young N."/>
            <person name="Fitzgerald M."/>
            <person name="Haas B.J."/>
            <person name="Zeng Q."/>
            <person name="Young S."/>
            <person name="Adiconis X."/>
            <person name="Fan L."/>
            <person name="Levin J.Z."/>
            <person name="Mitchell T.K."/>
            <person name="Okubara P.A."/>
            <person name="Farman M.L."/>
            <person name="Kohn L.M."/>
            <person name="Birren B."/>
            <person name="Ma L.-J."/>
            <person name="Dean R.A."/>
        </authorList>
    </citation>
    <scope>NUCLEOTIDE SEQUENCE</scope>
    <source>
        <strain evidence="8">ATCC 64411 / 73-15</strain>
    </source>
</reference>
<feature type="compositionally biased region" description="Basic and acidic residues" evidence="6">
    <location>
        <begin position="158"/>
        <end position="168"/>
    </location>
</feature>
<dbReference type="GO" id="GO:0043565">
    <property type="term" value="F:sequence-specific DNA binding"/>
    <property type="evidence" value="ECO:0007669"/>
    <property type="project" value="InterPro"/>
</dbReference>
<dbReference type="CDD" id="cd14820">
    <property type="entry name" value="TRAX"/>
    <property type="match status" value="1"/>
</dbReference>
<dbReference type="InterPro" id="IPR016068">
    <property type="entry name" value="Translin_N"/>
</dbReference>
<evidence type="ECO:0000256" key="2">
    <source>
        <dbReference type="ARBA" id="ARBA00004496"/>
    </source>
</evidence>
<organism evidence="8 9">
    <name type="scientific">Magnaporthiopsis poae (strain ATCC 64411 / 73-15)</name>
    <name type="common">Kentucky bluegrass fungus</name>
    <name type="synonym">Magnaporthe poae</name>
    <dbReference type="NCBI Taxonomy" id="644358"/>
    <lineage>
        <taxon>Eukaryota</taxon>
        <taxon>Fungi</taxon>
        <taxon>Dikarya</taxon>
        <taxon>Ascomycota</taxon>
        <taxon>Pezizomycotina</taxon>
        <taxon>Sordariomycetes</taxon>
        <taxon>Sordariomycetidae</taxon>
        <taxon>Magnaporthales</taxon>
        <taxon>Magnaporthaceae</taxon>
        <taxon>Magnaporthiopsis</taxon>
    </lineage>
</organism>
<dbReference type="InterPro" id="IPR002848">
    <property type="entry name" value="Translin_fam"/>
</dbReference>
<evidence type="ECO:0008006" key="10">
    <source>
        <dbReference type="Google" id="ProtNLM"/>
    </source>
</evidence>
<dbReference type="Gene3D" id="1.20.58.190">
    <property type="entry name" value="Translin, domain 1"/>
    <property type="match status" value="1"/>
</dbReference>
<dbReference type="OrthoDB" id="31005at2759"/>
<comment type="subcellular location">
    <subcellularLocation>
        <location evidence="2">Cytoplasm</location>
    </subcellularLocation>
    <subcellularLocation>
        <location evidence="1">Nucleus</location>
    </subcellularLocation>
</comment>
<keyword evidence="9" id="KW-1185">Reference proteome</keyword>
<evidence type="ECO:0000256" key="4">
    <source>
        <dbReference type="ARBA" id="ARBA00022490"/>
    </source>
</evidence>
<reference evidence="7" key="3">
    <citation type="submission" date="2011-03" db="EMBL/GenBank/DDBJ databases">
        <title>Annotation of Magnaporthe poae ATCC 64411.</title>
        <authorList>
            <person name="Ma L.-J."/>
            <person name="Dead R."/>
            <person name="Young S.K."/>
            <person name="Zeng Q."/>
            <person name="Gargeya S."/>
            <person name="Fitzgerald M."/>
            <person name="Haas B."/>
            <person name="Abouelleil A."/>
            <person name="Alvarado L."/>
            <person name="Arachchi H.M."/>
            <person name="Berlin A."/>
            <person name="Brown A."/>
            <person name="Chapman S.B."/>
            <person name="Chen Z."/>
            <person name="Dunbar C."/>
            <person name="Freedman E."/>
            <person name="Gearin G."/>
            <person name="Gellesch M."/>
            <person name="Goldberg J."/>
            <person name="Griggs A."/>
            <person name="Gujja S."/>
            <person name="Heiman D."/>
            <person name="Howarth C."/>
            <person name="Larson L."/>
            <person name="Lui A."/>
            <person name="MacDonald P.J.P."/>
            <person name="Mehta T."/>
            <person name="Montmayeur A."/>
            <person name="Murphy C."/>
            <person name="Neiman D."/>
            <person name="Pearson M."/>
            <person name="Priest M."/>
            <person name="Roberts A."/>
            <person name="Saif S."/>
            <person name="Shea T."/>
            <person name="Shenoy N."/>
            <person name="Sisk P."/>
            <person name="Stolte C."/>
            <person name="Sykes S."/>
            <person name="Yandava C."/>
            <person name="Wortman J."/>
            <person name="Nusbaum C."/>
            <person name="Birren B."/>
        </authorList>
    </citation>
    <scope>NUCLEOTIDE SEQUENCE</scope>
    <source>
        <strain evidence="7">ATCC 64411</strain>
    </source>
</reference>
<gene>
    <name evidence="7" type="ORF">MAPG_00147</name>
</gene>
<name>A0A0C4DK84_MAGP6</name>
<feature type="region of interest" description="Disordered" evidence="6">
    <location>
        <begin position="305"/>
        <end position="324"/>
    </location>
</feature>
<evidence type="ECO:0000256" key="6">
    <source>
        <dbReference type="SAM" id="MobiDB-lite"/>
    </source>
</evidence>
<evidence type="ECO:0000313" key="7">
    <source>
        <dbReference type="EMBL" id="KLU81052.1"/>
    </source>
</evidence>
<sequence>MPPKRDRQGDPKPRGSKQAPREIVRNAYTPMFEGFRDELDRHHDRRERIVKASRDITALSKKIIFSLQRVRKIHSDLPAHVQADMRSRLAEVAKLFASIAVDVQGANRYRYARQLACVEELVEALTFAHYLRHQCLMTHGETVVAVARLCADAAAVEEETKSKEREGGDTAMADVDDSAPTPKQEEEGEEAPAEQKQPLVVDVTTDDFLMGVFDLSGEMMRFATTTAAFNGELATSSTEPAAAPEGGAGEERKRTILADMQELGTLFQMLPQRYDKTYQIKMSTLHQSVGKVEALGYELKVRGSERPKGWMPDMADGPSADAEE</sequence>
<reference evidence="7" key="2">
    <citation type="submission" date="2010-05" db="EMBL/GenBank/DDBJ databases">
        <title>The Genome Sequence of Magnaporthe poae strain ATCC 64411.</title>
        <authorList>
            <consortium name="The Broad Institute Genome Sequencing Platform"/>
            <consortium name="Broad Institute Genome Sequencing Center for Infectious Disease"/>
            <person name="Ma L.-J."/>
            <person name="Dead R."/>
            <person name="Young S."/>
            <person name="Zeng Q."/>
            <person name="Koehrsen M."/>
            <person name="Alvarado L."/>
            <person name="Berlin A."/>
            <person name="Chapman S.B."/>
            <person name="Chen Z."/>
            <person name="Freedman E."/>
            <person name="Gellesch M."/>
            <person name="Goldberg J."/>
            <person name="Griggs A."/>
            <person name="Gujja S."/>
            <person name="Heilman E.R."/>
            <person name="Heiman D."/>
            <person name="Hepburn T."/>
            <person name="Howarth C."/>
            <person name="Jen D."/>
            <person name="Larson L."/>
            <person name="Mehta T."/>
            <person name="Neiman D."/>
            <person name="Pearson M."/>
            <person name="Roberts A."/>
            <person name="Saif S."/>
            <person name="Shea T."/>
            <person name="Shenoy N."/>
            <person name="Sisk P."/>
            <person name="Stolte C."/>
            <person name="Sykes S."/>
            <person name="Walk T."/>
            <person name="White J."/>
            <person name="Yandava C."/>
            <person name="Haas B."/>
            <person name="Nusbaum C."/>
            <person name="Birren B."/>
        </authorList>
    </citation>
    <scope>NUCLEOTIDE SEQUENCE</scope>
    <source>
        <strain evidence="7">ATCC 64411</strain>
    </source>
</reference>
<dbReference type="STRING" id="644358.A0A0C4DK84"/>
<dbReference type="Pfam" id="PF01997">
    <property type="entry name" value="Translin"/>
    <property type="match status" value="1"/>
</dbReference>
<dbReference type="EMBL" id="GL876966">
    <property type="protein sequence ID" value="KLU81052.1"/>
    <property type="molecule type" value="Genomic_DNA"/>
</dbReference>
<comment type="similarity">
    <text evidence="3">Belongs to the translin family.</text>
</comment>
<accession>A0A0C4DK84</accession>
<dbReference type="EMBL" id="ADBL01000029">
    <property type="status" value="NOT_ANNOTATED_CDS"/>
    <property type="molecule type" value="Genomic_DNA"/>
</dbReference>
<feature type="region of interest" description="Disordered" evidence="6">
    <location>
        <begin position="1"/>
        <end position="22"/>
    </location>
</feature>
<proteinExistence type="inferred from homology"/>
<dbReference type="VEuPathDB" id="FungiDB:MAPG_00147"/>
<dbReference type="GO" id="GO:0005737">
    <property type="term" value="C:cytoplasm"/>
    <property type="evidence" value="ECO:0007669"/>
    <property type="project" value="UniProtKB-SubCell"/>
</dbReference>
<feature type="region of interest" description="Disordered" evidence="6">
    <location>
        <begin position="157"/>
        <end position="200"/>
    </location>
</feature>
<dbReference type="AlphaFoldDB" id="A0A0C4DK84"/>
<evidence type="ECO:0000256" key="3">
    <source>
        <dbReference type="ARBA" id="ARBA00005902"/>
    </source>
</evidence>
<dbReference type="eggNOG" id="KOG3066">
    <property type="taxonomic scope" value="Eukaryota"/>
</dbReference>